<gene>
    <name evidence="7" type="primary">URE2</name>
    <name evidence="7" type="ORF">Plec18167_005802</name>
</gene>
<evidence type="ECO:0000313" key="7">
    <source>
        <dbReference type="EMBL" id="KAL1874571.1"/>
    </source>
</evidence>
<feature type="domain" description="GST C-terminal" evidence="6">
    <location>
        <begin position="90"/>
        <end position="219"/>
    </location>
</feature>
<evidence type="ECO:0000256" key="4">
    <source>
        <dbReference type="ARBA" id="ARBA00047960"/>
    </source>
</evidence>
<dbReference type="InterPro" id="IPR036282">
    <property type="entry name" value="Glutathione-S-Trfase_C_sf"/>
</dbReference>
<dbReference type="SFLD" id="SFLDS00019">
    <property type="entry name" value="Glutathione_Transferase_(cytos"/>
    <property type="match status" value="1"/>
</dbReference>
<organism evidence="7 8">
    <name type="scientific">Paecilomyces lecythidis</name>
    <dbReference type="NCBI Taxonomy" id="3004212"/>
    <lineage>
        <taxon>Eukaryota</taxon>
        <taxon>Fungi</taxon>
        <taxon>Dikarya</taxon>
        <taxon>Ascomycota</taxon>
        <taxon>Pezizomycotina</taxon>
        <taxon>Eurotiomycetes</taxon>
        <taxon>Eurotiomycetidae</taxon>
        <taxon>Eurotiales</taxon>
        <taxon>Thermoascaceae</taxon>
        <taxon>Paecilomyces</taxon>
    </lineage>
</organism>
<sequence length="251" mass="28876">MSEPITVWLTPPGPNPWKVIVILEELGIPYVIESFRFEDVKKPPFININPNGRVPAIVDPNTNLTLWESGAIIQYLEEVYDKGKKLTYDSISEKHLLNQWLHFQMSGQGPYYGQCGWFKVLHPEKLPSAIERYTNEVHRVLGVLNTALEGKTWLVGDKCTFADLAFLPWNARLDSVLLTPPGEDPLAPYPNVQAWTQRMLSRESWKRAMEIRAQLMDQQGLTWNGMPKGINNMKEYEEYMEKQGQEKKSEA</sequence>
<dbReference type="Pfam" id="PF13409">
    <property type="entry name" value="GST_N_2"/>
    <property type="match status" value="1"/>
</dbReference>
<dbReference type="SUPFAM" id="SSF52833">
    <property type="entry name" value="Thioredoxin-like"/>
    <property type="match status" value="1"/>
</dbReference>
<comment type="similarity">
    <text evidence="1">Belongs to the GST superfamily.</text>
</comment>
<dbReference type="GO" id="GO:0004364">
    <property type="term" value="F:glutathione transferase activity"/>
    <property type="evidence" value="ECO:0007669"/>
    <property type="project" value="UniProtKB-EC"/>
</dbReference>
<dbReference type="Pfam" id="PF00043">
    <property type="entry name" value="GST_C"/>
    <property type="match status" value="1"/>
</dbReference>
<evidence type="ECO:0000256" key="2">
    <source>
        <dbReference type="ARBA" id="ARBA00012452"/>
    </source>
</evidence>
<dbReference type="SFLD" id="SFLDG00358">
    <property type="entry name" value="Main_(cytGST)"/>
    <property type="match status" value="1"/>
</dbReference>
<keyword evidence="3 7" id="KW-0808">Transferase</keyword>
<evidence type="ECO:0000259" key="6">
    <source>
        <dbReference type="PROSITE" id="PS50405"/>
    </source>
</evidence>
<dbReference type="InterPro" id="IPR004046">
    <property type="entry name" value="GST_C"/>
</dbReference>
<evidence type="ECO:0000313" key="8">
    <source>
        <dbReference type="Proteomes" id="UP001583193"/>
    </source>
</evidence>
<dbReference type="PANTHER" id="PTHR44051">
    <property type="entry name" value="GLUTATHIONE S-TRANSFERASE-RELATED"/>
    <property type="match status" value="1"/>
</dbReference>
<reference evidence="7 8" key="1">
    <citation type="journal article" date="2024" name="IMA Fungus">
        <title>IMA Genome - F19 : A genome assembly and annotation guide to empower mycologists, including annotated draft genome sequences of Ceratocystis pirilliformis, Diaporthe australafricana, Fusarium ophioides, Paecilomyces lecythidis, and Sporothrix stenoceras.</title>
        <authorList>
            <person name="Aylward J."/>
            <person name="Wilson A.M."/>
            <person name="Visagie C.M."/>
            <person name="Spraker J."/>
            <person name="Barnes I."/>
            <person name="Buitendag C."/>
            <person name="Ceriani C."/>
            <person name="Del Mar Angel L."/>
            <person name="du Plessis D."/>
            <person name="Fuchs T."/>
            <person name="Gasser K."/>
            <person name="Kramer D."/>
            <person name="Li W."/>
            <person name="Munsamy K."/>
            <person name="Piso A."/>
            <person name="Price J.L."/>
            <person name="Sonnekus B."/>
            <person name="Thomas C."/>
            <person name="van der Nest A."/>
            <person name="van Dijk A."/>
            <person name="van Heerden A."/>
            <person name="van Vuuren N."/>
            <person name="Yilmaz N."/>
            <person name="Duong T.A."/>
            <person name="van der Merwe N.A."/>
            <person name="Wingfield M.J."/>
            <person name="Wingfield B.D."/>
        </authorList>
    </citation>
    <scope>NUCLEOTIDE SEQUENCE [LARGE SCALE GENOMIC DNA]</scope>
    <source>
        <strain evidence="7 8">CMW 18167</strain>
    </source>
</reference>
<dbReference type="InterPro" id="IPR010987">
    <property type="entry name" value="Glutathione-S-Trfase_C-like"/>
</dbReference>
<dbReference type="EMBL" id="JAVDPF010000019">
    <property type="protein sequence ID" value="KAL1874571.1"/>
    <property type="molecule type" value="Genomic_DNA"/>
</dbReference>
<dbReference type="PROSITE" id="PS50404">
    <property type="entry name" value="GST_NTER"/>
    <property type="match status" value="1"/>
</dbReference>
<accession>A0ABR3XFN3</accession>
<keyword evidence="8" id="KW-1185">Reference proteome</keyword>
<dbReference type="InterPro" id="IPR040079">
    <property type="entry name" value="Glutathione_S-Trfase"/>
</dbReference>
<evidence type="ECO:0000256" key="3">
    <source>
        <dbReference type="ARBA" id="ARBA00022679"/>
    </source>
</evidence>
<dbReference type="EC" id="2.5.1.18" evidence="2"/>
<dbReference type="CDD" id="cd10293">
    <property type="entry name" value="GST_C_Ure2p"/>
    <property type="match status" value="1"/>
</dbReference>
<protein>
    <recommendedName>
        <fullName evidence="2">glutathione transferase</fullName>
        <ecNumber evidence="2">2.5.1.18</ecNumber>
    </recommendedName>
</protein>
<feature type="domain" description="GST N-terminal" evidence="5">
    <location>
        <begin position="3"/>
        <end position="84"/>
    </location>
</feature>
<dbReference type="InterPro" id="IPR004045">
    <property type="entry name" value="Glutathione_S-Trfase_N"/>
</dbReference>
<evidence type="ECO:0000256" key="1">
    <source>
        <dbReference type="ARBA" id="ARBA00007409"/>
    </source>
</evidence>
<dbReference type="InterPro" id="IPR036249">
    <property type="entry name" value="Thioredoxin-like_sf"/>
</dbReference>
<dbReference type="PANTHER" id="PTHR44051:SF20">
    <property type="entry name" value="GLUTATHIONE TRANSFERASE 1 (EUROFUNG)"/>
    <property type="match status" value="1"/>
</dbReference>
<comment type="caution">
    <text evidence="7">The sequence shown here is derived from an EMBL/GenBank/DDBJ whole genome shotgun (WGS) entry which is preliminary data.</text>
</comment>
<dbReference type="SFLD" id="SFLDG01151">
    <property type="entry name" value="Main.2:_Nu-like"/>
    <property type="match status" value="1"/>
</dbReference>
<proteinExistence type="inferred from homology"/>
<dbReference type="SUPFAM" id="SSF47616">
    <property type="entry name" value="GST C-terminal domain-like"/>
    <property type="match status" value="1"/>
</dbReference>
<dbReference type="CDD" id="cd03048">
    <property type="entry name" value="GST_N_Ure2p_like"/>
    <property type="match status" value="1"/>
</dbReference>
<comment type="catalytic activity">
    <reaction evidence="4">
        <text>RX + glutathione = an S-substituted glutathione + a halide anion + H(+)</text>
        <dbReference type="Rhea" id="RHEA:16437"/>
        <dbReference type="ChEBI" id="CHEBI:15378"/>
        <dbReference type="ChEBI" id="CHEBI:16042"/>
        <dbReference type="ChEBI" id="CHEBI:17792"/>
        <dbReference type="ChEBI" id="CHEBI:57925"/>
        <dbReference type="ChEBI" id="CHEBI:90779"/>
        <dbReference type="EC" id="2.5.1.18"/>
    </reaction>
</comment>
<dbReference type="Gene3D" id="1.20.1050.130">
    <property type="match status" value="1"/>
</dbReference>
<name>A0ABR3XFN3_9EURO</name>
<evidence type="ECO:0000259" key="5">
    <source>
        <dbReference type="PROSITE" id="PS50404"/>
    </source>
</evidence>
<dbReference type="PROSITE" id="PS50405">
    <property type="entry name" value="GST_CTER"/>
    <property type="match status" value="1"/>
</dbReference>
<dbReference type="Proteomes" id="UP001583193">
    <property type="component" value="Unassembled WGS sequence"/>
</dbReference>